<organism evidence="1">
    <name type="scientific">Trypanosoma congolense (strain IL3000)</name>
    <dbReference type="NCBI Taxonomy" id="1068625"/>
    <lineage>
        <taxon>Eukaryota</taxon>
        <taxon>Discoba</taxon>
        <taxon>Euglenozoa</taxon>
        <taxon>Kinetoplastea</taxon>
        <taxon>Metakinetoplastina</taxon>
        <taxon>Trypanosomatida</taxon>
        <taxon>Trypanosomatidae</taxon>
        <taxon>Trypanosoma</taxon>
        <taxon>Nannomonas</taxon>
    </lineage>
</organism>
<reference evidence="1" key="1">
    <citation type="journal article" date="2012" name="Proc. Natl. Acad. Sci. U.S.A.">
        <title>Antigenic diversity is generated by distinct evolutionary mechanisms in African trypanosome species.</title>
        <authorList>
            <person name="Jackson A.P."/>
            <person name="Berry A."/>
            <person name="Aslett M."/>
            <person name="Allison H.C."/>
            <person name="Burton P."/>
            <person name="Vavrova-Anderson J."/>
            <person name="Brown R."/>
            <person name="Browne H."/>
            <person name="Corton N."/>
            <person name="Hauser H."/>
            <person name="Gamble J."/>
            <person name="Gilderthorp R."/>
            <person name="Marcello L."/>
            <person name="McQuillan J."/>
            <person name="Otto T.D."/>
            <person name="Quail M.A."/>
            <person name="Sanders M.J."/>
            <person name="van Tonder A."/>
            <person name="Ginger M.L."/>
            <person name="Field M.C."/>
            <person name="Barry J.D."/>
            <person name="Hertz-Fowler C."/>
            <person name="Berriman M."/>
        </authorList>
    </citation>
    <scope>NUCLEOTIDE SEQUENCE</scope>
    <source>
        <strain evidence="1">IL3000</strain>
    </source>
</reference>
<gene>
    <name evidence="1" type="ORF">TCIL3000_11_4580</name>
</gene>
<proteinExistence type="predicted"/>
<evidence type="ECO:0000313" key="1">
    <source>
        <dbReference type="EMBL" id="CCC95053.1"/>
    </source>
</evidence>
<name>G0V083_TRYCI</name>
<dbReference type="AlphaFoldDB" id="G0V083"/>
<dbReference type="VEuPathDB" id="TriTrypDB:TcIL3000.11.4580"/>
<dbReference type="EMBL" id="HE575324">
    <property type="protein sequence ID" value="CCC95053.1"/>
    <property type="molecule type" value="Genomic_DNA"/>
</dbReference>
<sequence length="188" mass="20196">MRRSIKPSERSETSKEGCEIHEQHAIAFSINPTGTADSRPLSLLVLCMGTGCCTKLETNATSVLFSIFLNGCAELESMPSRLSSDLVSVEDLLIMSDKSESKHVSTFKSPPLGTGSFLAVFFFCRGSPFTHIGFCGFVSCAGTAARGRKVICWCNGRSHSEGLECAPCPRTFCTPLACKPPSSSESRP</sequence>
<accession>G0V083</accession>
<protein>
    <submittedName>
        <fullName evidence="1">Uncharacterized protein TCIL3000_11_4580</fullName>
    </submittedName>
</protein>